<comment type="cofactor">
    <cofactor evidence="10">
        <name>Zn(2+)</name>
        <dbReference type="ChEBI" id="CHEBI:29105"/>
    </cofactor>
    <text evidence="10">Binds 1 zinc ion per subunit.</text>
</comment>
<dbReference type="EC" id="3.4.24.-" evidence="13"/>
<dbReference type="Pfam" id="PF01435">
    <property type="entry name" value="Peptidase_M48"/>
    <property type="match status" value="1"/>
</dbReference>
<keyword evidence="6 10" id="KW-0862">Zinc</keyword>
<evidence type="ECO:0000313" key="14">
    <source>
        <dbReference type="Proteomes" id="UP001596398"/>
    </source>
</evidence>
<evidence type="ECO:0000256" key="11">
    <source>
        <dbReference type="SAM" id="Phobius"/>
    </source>
</evidence>
<dbReference type="EMBL" id="JBHTAP010000001">
    <property type="protein sequence ID" value="MFC7234212.1"/>
    <property type="molecule type" value="Genomic_DNA"/>
</dbReference>
<gene>
    <name evidence="13" type="ORF">ACFQJ4_02660</name>
</gene>
<keyword evidence="7 11" id="KW-1133">Transmembrane helix</keyword>
<evidence type="ECO:0000256" key="1">
    <source>
        <dbReference type="ARBA" id="ARBA00022475"/>
    </source>
</evidence>
<evidence type="ECO:0000256" key="7">
    <source>
        <dbReference type="ARBA" id="ARBA00022989"/>
    </source>
</evidence>
<proteinExistence type="inferred from homology"/>
<keyword evidence="2 10" id="KW-0645">Protease</keyword>
<dbReference type="Gene3D" id="3.30.2010.10">
    <property type="entry name" value="Metalloproteases ('zincins'), catalytic domain"/>
    <property type="match status" value="1"/>
</dbReference>
<evidence type="ECO:0000256" key="3">
    <source>
        <dbReference type="ARBA" id="ARBA00022692"/>
    </source>
</evidence>
<feature type="transmembrane region" description="Helical" evidence="11">
    <location>
        <begin position="161"/>
        <end position="187"/>
    </location>
</feature>
<dbReference type="PANTHER" id="PTHR43221:SF2">
    <property type="entry name" value="PROTEASE HTPX HOMOLOG"/>
    <property type="match status" value="1"/>
</dbReference>
<keyword evidence="8 10" id="KW-0482">Metalloprotease</keyword>
<reference evidence="13 14" key="1">
    <citation type="journal article" date="2019" name="Int. J. Syst. Evol. Microbiol.">
        <title>The Global Catalogue of Microorganisms (GCM) 10K type strain sequencing project: providing services to taxonomists for standard genome sequencing and annotation.</title>
        <authorList>
            <consortium name="The Broad Institute Genomics Platform"/>
            <consortium name="The Broad Institute Genome Sequencing Center for Infectious Disease"/>
            <person name="Wu L."/>
            <person name="Ma J."/>
        </authorList>
    </citation>
    <scope>NUCLEOTIDE SEQUENCE [LARGE SCALE GENOMIC DNA]</scope>
    <source>
        <strain evidence="13 14">DT85</strain>
    </source>
</reference>
<organism evidence="13 14">
    <name type="scientific">Halosegnis marinus</name>
    <dbReference type="NCBI Taxonomy" id="3034023"/>
    <lineage>
        <taxon>Archaea</taxon>
        <taxon>Methanobacteriati</taxon>
        <taxon>Methanobacteriota</taxon>
        <taxon>Stenosarchaea group</taxon>
        <taxon>Halobacteria</taxon>
        <taxon>Halobacteriales</taxon>
        <taxon>Natronomonadaceae</taxon>
        <taxon>Halosegnis</taxon>
    </lineage>
</organism>
<evidence type="ECO:0000256" key="5">
    <source>
        <dbReference type="ARBA" id="ARBA00022801"/>
    </source>
</evidence>
<keyword evidence="1" id="KW-1003">Cell membrane</keyword>
<feature type="domain" description="Peptidase M48" evidence="12">
    <location>
        <begin position="80"/>
        <end position="303"/>
    </location>
</feature>
<name>A0ABD5ZKY3_9EURY</name>
<keyword evidence="14" id="KW-1185">Reference proteome</keyword>
<comment type="similarity">
    <text evidence="10">Belongs to the peptidase M48 family.</text>
</comment>
<sequence length="315" mass="33341">MERSLATRLAMVVAGLATVAFYAAGAWLAWRGLLFLWRQRPDPVTTAVVVLAVTVAFGYVSYALGQAAVLRTLGAEEVSPARAPELYRRLDELSVDLGIDRPTLCVARMEAPNALALGGPSDGVVVLDASLFRLLSAREVDGILAHELAHVKARDGLVSTLGASLVSTVAGLLGLVFLPAMLLAAGAARGLALVRGESYEAVRTATVRARVAVGSLAVVLLFALTLVLRAYSRRRELAADDTAVELTGDPAALAAALSKIERAAAASGPLSSLYIHGDERGTLTRLLATHPPMEARVERLRERADRARGRRIPIQ</sequence>
<keyword evidence="9 11" id="KW-0472">Membrane</keyword>
<dbReference type="GO" id="GO:0046872">
    <property type="term" value="F:metal ion binding"/>
    <property type="evidence" value="ECO:0007669"/>
    <property type="project" value="UniProtKB-KW"/>
</dbReference>
<dbReference type="InterPro" id="IPR050083">
    <property type="entry name" value="HtpX_protease"/>
</dbReference>
<feature type="transmembrane region" description="Helical" evidence="11">
    <location>
        <begin position="43"/>
        <end position="64"/>
    </location>
</feature>
<dbReference type="PANTHER" id="PTHR43221">
    <property type="entry name" value="PROTEASE HTPX"/>
    <property type="match status" value="1"/>
</dbReference>
<keyword evidence="3 11" id="KW-0812">Transmembrane</keyword>
<feature type="transmembrane region" description="Helical" evidence="11">
    <location>
        <begin position="12"/>
        <end position="37"/>
    </location>
</feature>
<evidence type="ECO:0000256" key="10">
    <source>
        <dbReference type="RuleBase" id="RU003983"/>
    </source>
</evidence>
<evidence type="ECO:0000256" key="2">
    <source>
        <dbReference type="ARBA" id="ARBA00022670"/>
    </source>
</evidence>
<dbReference type="InterPro" id="IPR001915">
    <property type="entry name" value="Peptidase_M48"/>
</dbReference>
<accession>A0ABD5ZKY3</accession>
<dbReference type="GeneID" id="79265877"/>
<evidence type="ECO:0000256" key="9">
    <source>
        <dbReference type="ARBA" id="ARBA00023136"/>
    </source>
</evidence>
<feature type="transmembrane region" description="Helical" evidence="11">
    <location>
        <begin position="207"/>
        <end position="228"/>
    </location>
</feature>
<evidence type="ECO:0000256" key="4">
    <source>
        <dbReference type="ARBA" id="ARBA00022723"/>
    </source>
</evidence>
<keyword evidence="4" id="KW-0479">Metal-binding</keyword>
<dbReference type="GO" id="GO:0006508">
    <property type="term" value="P:proteolysis"/>
    <property type="evidence" value="ECO:0007669"/>
    <property type="project" value="UniProtKB-KW"/>
</dbReference>
<evidence type="ECO:0000313" key="13">
    <source>
        <dbReference type="EMBL" id="MFC7234212.1"/>
    </source>
</evidence>
<evidence type="ECO:0000256" key="8">
    <source>
        <dbReference type="ARBA" id="ARBA00023049"/>
    </source>
</evidence>
<evidence type="ECO:0000256" key="6">
    <source>
        <dbReference type="ARBA" id="ARBA00022833"/>
    </source>
</evidence>
<dbReference type="Proteomes" id="UP001596398">
    <property type="component" value="Unassembled WGS sequence"/>
</dbReference>
<evidence type="ECO:0000259" key="12">
    <source>
        <dbReference type="Pfam" id="PF01435"/>
    </source>
</evidence>
<dbReference type="AlphaFoldDB" id="A0ABD5ZKY3"/>
<comment type="caution">
    <text evidence="13">The sequence shown here is derived from an EMBL/GenBank/DDBJ whole genome shotgun (WGS) entry which is preliminary data.</text>
</comment>
<keyword evidence="5 10" id="KW-0378">Hydrolase</keyword>
<dbReference type="GO" id="GO:0008237">
    <property type="term" value="F:metallopeptidase activity"/>
    <property type="evidence" value="ECO:0007669"/>
    <property type="project" value="UniProtKB-KW"/>
</dbReference>
<protein>
    <submittedName>
        <fullName evidence="13">M48 family metallopeptidase</fullName>
        <ecNumber evidence="13">3.4.24.-</ecNumber>
    </submittedName>
</protein>
<dbReference type="RefSeq" id="WP_276235213.1">
    <property type="nucleotide sequence ID" value="NZ_CP119802.1"/>
</dbReference>